<sequence length="69" mass="7965">ISNTYNLITGRKARTEYVDRGNWQYTYNALGELLTQTDANGTKQGFEYDSLGRKTALKINDVVDSEWHY</sequence>
<gene>
    <name evidence="1" type="ORF">C3B51_23545</name>
</gene>
<dbReference type="NCBIfam" id="TIGR01643">
    <property type="entry name" value="YD_repeat_2x"/>
    <property type="match status" value="2"/>
</dbReference>
<name>A0A4Q7DYW9_9GAMM</name>
<dbReference type="Gene3D" id="2.180.10.10">
    <property type="entry name" value="RHS repeat-associated core"/>
    <property type="match status" value="1"/>
</dbReference>
<dbReference type="Proteomes" id="UP000292345">
    <property type="component" value="Unassembled WGS sequence"/>
</dbReference>
<accession>A0A4Q7DYW9</accession>
<organism evidence="1 2">
    <name type="scientific">Pseudoalteromonas rubra</name>
    <dbReference type="NCBI Taxonomy" id="43658"/>
    <lineage>
        <taxon>Bacteria</taxon>
        <taxon>Pseudomonadati</taxon>
        <taxon>Pseudomonadota</taxon>
        <taxon>Gammaproteobacteria</taxon>
        <taxon>Alteromonadales</taxon>
        <taxon>Pseudoalteromonadaceae</taxon>
        <taxon>Pseudoalteromonas</taxon>
    </lineage>
</organism>
<comment type="caution">
    <text evidence="1">The sequence shown here is derived from an EMBL/GenBank/DDBJ whole genome shotgun (WGS) entry which is preliminary data.</text>
</comment>
<dbReference type="InterPro" id="IPR031325">
    <property type="entry name" value="RHS_repeat"/>
</dbReference>
<feature type="non-terminal residue" evidence="1">
    <location>
        <position position="69"/>
    </location>
</feature>
<evidence type="ECO:0008006" key="3">
    <source>
        <dbReference type="Google" id="ProtNLM"/>
    </source>
</evidence>
<evidence type="ECO:0000313" key="1">
    <source>
        <dbReference type="EMBL" id="RZM68972.1"/>
    </source>
</evidence>
<evidence type="ECO:0000313" key="2">
    <source>
        <dbReference type="Proteomes" id="UP000292345"/>
    </source>
</evidence>
<dbReference type="AlphaFoldDB" id="A0A4Q7DYW9"/>
<proteinExistence type="predicted"/>
<reference evidence="1 2" key="1">
    <citation type="submission" date="2018-01" db="EMBL/GenBank/DDBJ databases">
        <title>Co-occurrence of chitin degradation, pigmentation and bioactivity in marine Pseudoalteromonas.</title>
        <authorList>
            <person name="Paulsen S."/>
            <person name="Gram L."/>
            <person name="Machado H."/>
        </authorList>
    </citation>
    <scope>NUCLEOTIDE SEQUENCE [LARGE SCALE GENOMIC DNA]</scope>
    <source>
        <strain evidence="1 2">S1946</strain>
    </source>
</reference>
<dbReference type="Pfam" id="PF05593">
    <property type="entry name" value="RHS_repeat"/>
    <property type="match status" value="1"/>
</dbReference>
<protein>
    <recommendedName>
        <fullName evidence="3">Sugar-binding protein</fullName>
    </recommendedName>
</protein>
<dbReference type="EMBL" id="PPUZ01000177">
    <property type="protein sequence ID" value="RZM68972.1"/>
    <property type="molecule type" value="Genomic_DNA"/>
</dbReference>
<dbReference type="InterPro" id="IPR006530">
    <property type="entry name" value="YD"/>
</dbReference>
<dbReference type="RefSeq" id="WP_130246563.1">
    <property type="nucleotide sequence ID" value="NZ_PPUZ01000177.1"/>
</dbReference>
<feature type="non-terminal residue" evidence="1">
    <location>
        <position position="1"/>
    </location>
</feature>